<evidence type="ECO:0000256" key="8">
    <source>
        <dbReference type="ARBA" id="ARBA00023277"/>
    </source>
</evidence>
<proteinExistence type="inferred from homology"/>
<dbReference type="EMBL" id="BMNN01000002">
    <property type="protein sequence ID" value="GGI98058.1"/>
    <property type="molecule type" value="Genomic_DNA"/>
</dbReference>
<keyword evidence="10" id="KW-1185">Reference proteome</keyword>
<evidence type="ECO:0000256" key="6">
    <source>
        <dbReference type="ARBA" id="ARBA00023239"/>
    </source>
</evidence>
<dbReference type="Gene3D" id="3.20.20.70">
    <property type="entry name" value="Aldolase class I"/>
    <property type="match status" value="1"/>
</dbReference>
<dbReference type="EC" id="4.1.2.14" evidence="5"/>
<evidence type="ECO:0000313" key="10">
    <source>
        <dbReference type="Proteomes" id="UP000633263"/>
    </source>
</evidence>
<comment type="catalytic activity">
    <reaction evidence="1">
        <text>2-dehydro-3-deoxy-6-phospho-D-gluconate = D-glyceraldehyde 3-phosphate + pyruvate</text>
        <dbReference type="Rhea" id="RHEA:17089"/>
        <dbReference type="ChEBI" id="CHEBI:15361"/>
        <dbReference type="ChEBI" id="CHEBI:57569"/>
        <dbReference type="ChEBI" id="CHEBI:59776"/>
        <dbReference type="EC" id="4.1.2.14"/>
    </reaction>
</comment>
<evidence type="ECO:0000256" key="7">
    <source>
        <dbReference type="ARBA" id="ARBA00023270"/>
    </source>
</evidence>
<dbReference type="SUPFAM" id="SSF51569">
    <property type="entry name" value="Aldolase"/>
    <property type="match status" value="1"/>
</dbReference>
<evidence type="ECO:0000256" key="1">
    <source>
        <dbReference type="ARBA" id="ARBA00000654"/>
    </source>
</evidence>
<dbReference type="InterPro" id="IPR013785">
    <property type="entry name" value="Aldolase_TIM"/>
</dbReference>
<dbReference type="Proteomes" id="UP000633263">
    <property type="component" value="Unassembled WGS sequence"/>
</dbReference>
<dbReference type="PROSITE" id="PS00160">
    <property type="entry name" value="ALDOLASE_KDPG_KHG_2"/>
    <property type="match status" value="1"/>
</dbReference>
<evidence type="ECO:0000256" key="2">
    <source>
        <dbReference type="ARBA" id="ARBA00004736"/>
    </source>
</evidence>
<dbReference type="RefSeq" id="WP_188635843.1">
    <property type="nucleotide sequence ID" value="NZ_BMNN01000002.1"/>
</dbReference>
<gene>
    <name evidence="9" type="ORF">GCM10009083_13390</name>
</gene>
<dbReference type="CDD" id="cd00452">
    <property type="entry name" value="KDPG_aldolase"/>
    <property type="match status" value="1"/>
</dbReference>
<dbReference type="NCBIfam" id="NF004325">
    <property type="entry name" value="PRK05718.1"/>
    <property type="match status" value="1"/>
</dbReference>
<dbReference type="InterPro" id="IPR000887">
    <property type="entry name" value="Aldlse_KDPG_KHG"/>
</dbReference>
<protein>
    <recommendedName>
        <fullName evidence="5">2-dehydro-3-deoxy-phosphogluconate aldolase</fullName>
        <ecNumber evidence="5">4.1.2.14</ecNumber>
    </recommendedName>
</protein>
<accession>A0ABQ2CPR0</accession>
<evidence type="ECO:0000256" key="3">
    <source>
        <dbReference type="ARBA" id="ARBA00006906"/>
    </source>
</evidence>
<dbReference type="PANTHER" id="PTHR30246">
    <property type="entry name" value="2-KETO-3-DEOXY-6-PHOSPHOGLUCONATE ALDOLASE"/>
    <property type="match status" value="1"/>
</dbReference>
<organism evidence="9 10">
    <name type="scientific">Halopseudomonas pertucinogena</name>
    <dbReference type="NCBI Taxonomy" id="86175"/>
    <lineage>
        <taxon>Bacteria</taxon>
        <taxon>Pseudomonadati</taxon>
        <taxon>Pseudomonadota</taxon>
        <taxon>Gammaproteobacteria</taxon>
        <taxon>Pseudomonadales</taxon>
        <taxon>Pseudomonadaceae</taxon>
        <taxon>Halopseudomonas</taxon>
    </lineage>
</organism>
<comment type="subunit">
    <text evidence="4">Homotrimer.</text>
</comment>
<name>A0ABQ2CPR0_9GAMM</name>
<dbReference type="PANTHER" id="PTHR30246:SF1">
    <property type="entry name" value="2-DEHYDRO-3-DEOXY-6-PHOSPHOGALACTONATE ALDOLASE-RELATED"/>
    <property type="match status" value="1"/>
</dbReference>
<comment type="similarity">
    <text evidence="3">Belongs to the KHG/KDPG aldolase family.</text>
</comment>
<keyword evidence="7" id="KW-0704">Schiff base</keyword>
<reference evidence="10" key="1">
    <citation type="journal article" date="2019" name="Int. J. Syst. Evol. Microbiol.">
        <title>The Global Catalogue of Microorganisms (GCM) 10K type strain sequencing project: providing services to taxonomists for standard genome sequencing and annotation.</title>
        <authorList>
            <consortium name="The Broad Institute Genomics Platform"/>
            <consortium name="The Broad Institute Genome Sequencing Center for Infectious Disease"/>
            <person name="Wu L."/>
            <person name="Ma J."/>
        </authorList>
    </citation>
    <scope>NUCLEOTIDE SEQUENCE [LARGE SCALE GENOMIC DNA]</scope>
    <source>
        <strain evidence="10">JCM 11590</strain>
    </source>
</reference>
<keyword evidence="8" id="KW-0119">Carbohydrate metabolism</keyword>
<dbReference type="Pfam" id="PF01081">
    <property type="entry name" value="Aldolase"/>
    <property type="match status" value="1"/>
</dbReference>
<dbReference type="InterPro" id="IPR031337">
    <property type="entry name" value="KDPG/KHG_AS_1"/>
</dbReference>
<keyword evidence="6" id="KW-0456">Lyase</keyword>
<evidence type="ECO:0000256" key="5">
    <source>
        <dbReference type="ARBA" id="ARBA00013063"/>
    </source>
</evidence>
<comment type="pathway">
    <text evidence="2">Carbohydrate acid metabolism; 2-dehydro-3-deoxy-D-gluconate degradation; D-glyceraldehyde 3-phosphate and pyruvate from 2-dehydro-3-deoxy-D-gluconate: step 2/2.</text>
</comment>
<dbReference type="InterPro" id="IPR031338">
    <property type="entry name" value="KDPG/KHG_AS_2"/>
</dbReference>
<sequence length="221" mass="23768">MRLADNSRILKDIFEQQPILPVLSIRRQDDILPLADALAAGGITNLEVTLRTPLGLGAIRLLADQRPELCVGAGTVLDGRQFQSVLDAGARFIVSPGSTDELLTLGLDSPVPLLPGVATASEIMRGYRLGYRCFKLFPAEVCGGVPLLRALAGPFHDVQFCPTGGITPELMPAYLAQPNVVAVGGSWMLPATLVETGDWDAITRLCQQVRLDGKDRRNRLA</sequence>
<evidence type="ECO:0000313" key="9">
    <source>
        <dbReference type="EMBL" id="GGI98058.1"/>
    </source>
</evidence>
<evidence type="ECO:0000256" key="4">
    <source>
        <dbReference type="ARBA" id="ARBA00011233"/>
    </source>
</evidence>
<comment type="caution">
    <text evidence="9">The sequence shown here is derived from an EMBL/GenBank/DDBJ whole genome shotgun (WGS) entry which is preliminary data.</text>
</comment>
<dbReference type="NCBIfam" id="TIGR01182">
    <property type="entry name" value="eda"/>
    <property type="match status" value="1"/>
</dbReference>
<dbReference type="PROSITE" id="PS00159">
    <property type="entry name" value="ALDOLASE_KDPG_KHG_1"/>
    <property type="match status" value="1"/>
</dbReference>